<dbReference type="VEuPathDB" id="VectorBase:HLOH_061207"/>
<evidence type="ECO:0000256" key="7">
    <source>
        <dbReference type="ARBA" id="ARBA00023136"/>
    </source>
</evidence>
<keyword evidence="7" id="KW-0472">Membrane</keyword>
<dbReference type="PROSITE" id="PS51837">
    <property type="entry name" value="LITAF"/>
    <property type="match status" value="1"/>
</dbReference>
<gene>
    <name evidence="10" type="ORF">HPB48_010144</name>
</gene>
<proteinExistence type="inferred from homology"/>
<feature type="compositionally biased region" description="Pro residues" evidence="8">
    <location>
        <begin position="36"/>
        <end position="52"/>
    </location>
</feature>
<comment type="similarity">
    <text evidence="4">Belongs to the CDIP1/LITAF family.</text>
</comment>
<evidence type="ECO:0000256" key="2">
    <source>
        <dbReference type="ARBA" id="ARBA00004481"/>
    </source>
</evidence>
<organism evidence="10 11">
    <name type="scientific">Haemaphysalis longicornis</name>
    <name type="common">Bush tick</name>
    <dbReference type="NCBI Taxonomy" id="44386"/>
    <lineage>
        <taxon>Eukaryota</taxon>
        <taxon>Metazoa</taxon>
        <taxon>Ecdysozoa</taxon>
        <taxon>Arthropoda</taxon>
        <taxon>Chelicerata</taxon>
        <taxon>Arachnida</taxon>
        <taxon>Acari</taxon>
        <taxon>Parasitiformes</taxon>
        <taxon>Ixodida</taxon>
        <taxon>Ixodoidea</taxon>
        <taxon>Ixodidae</taxon>
        <taxon>Haemaphysalinae</taxon>
        <taxon>Haemaphysalis</taxon>
    </lineage>
</organism>
<dbReference type="SMART" id="SM00714">
    <property type="entry name" value="LITAF"/>
    <property type="match status" value="1"/>
</dbReference>
<dbReference type="EMBL" id="JABSTR010000006">
    <property type="protein sequence ID" value="KAH9372649.1"/>
    <property type="molecule type" value="Genomic_DNA"/>
</dbReference>
<dbReference type="GO" id="GO:0008270">
    <property type="term" value="F:zinc ion binding"/>
    <property type="evidence" value="ECO:0007669"/>
    <property type="project" value="TreeGrafter"/>
</dbReference>
<dbReference type="PANTHER" id="PTHR23292">
    <property type="entry name" value="LIPOPOLYSACCHARIDE-INDUCED TUMOR NECROSIS FACTOR-ALPHA FACTOR"/>
    <property type="match status" value="1"/>
</dbReference>
<reference evidence="10 11" key="1">
    <citation type="journal article" date="2020" name="Cell">
        <title>Large-Scale Comparative Analyses of Tick Genomes Elucidate Their Genetic Diversity and Vector Capacities.</title>
        <authorList>
            <consortium name="Tick Genome and Microbiome Consortium (TIGMIC)"/>
            <person name="Jia N."/>
            <person name="Wang J."/>
            <person name="Shi W."/>
            <person name="Du L."/>
            <person name="Sun Y."/>
            <person name="Zhan W."/>
            <person name="Jiang J.F."/>
            <person name="Wang Q."/>
            <person name="Zhang B."/>
            <person name="Ji P."/>
            <person name="Bell-Sakyi L."/>
            <person name="Cui X.M."/>
            <person name="Yuan T.T."/>
            <person name="Jiang B.G."/>
            <person name="Yang W.F."/>
            <person name="Lam T.T."/>
            <person name="Chang Q.C."/>
            <person name="Ding S.J."/>
            <person name="Wang X.J."/>
            <person name="Zhu J.G."/>
            <person name="Ruan X.D."/>
            <person name="Zhao L."/>
            <person name="Wei J.T."/>
            <person name="Ye R.Z."/>
            <person name="Que T.C."/>
            <person name="Du C.H."/>
            <person name="Zhou Y.H."/>
            <person name="Cheng J.X."/>
            <person name="Dai P.F."/>
            <person name="Guo W.B."/>
            <person name="Han X.H."/>
            <person name="Huang E.J."/>
            <person name="Li L.F."/>
            <person name="Wei W."/>
            <person name="Gao Y.C."/>
            <person name="Liu J.Z."/>
            <person name="Shao H.Z."/>
            <person name="Wang X."/>
            <person name="Wang C.C."/>
            <person name="Yang T.C."/>
            <person name="Huo Q.B."/>
            <person name="Li W."/>
            <person name="Chen H.Y."/>
            <person name="Chen S.E."/>
            <person name="Zhou L.G."/>
            <person name="Ni X.B."/>
            <person name="Tian J.H."/>
            <person name="Sheng Y."/>
            <person name="Liu T."/>
            <person name="Pan Y.S."/>
            <person name="Xia L.Y."/>
            <person name="Li J."/>
            <person name="Zhao F."/>
            <person name="Cao W.C."/>
        </authorList>
    </citation>
    <scope>NUCLEOTIDE SEQUENCE [LARGE SCALE GENOMIC DNA]</scope>
    <source>
        <strain evidence="10">HaeL-2018</strain>
    </source>
</reference>
<evidence type="ECO:0000256" key="5">
    <source>
        <dbReference type="ARBA" id="ARBA00022723"/>
    </source>
</evidence>
<keyword evidence="11" id="KW-1185">Reference proteome</keyword>
<protein>
    <recommendedName>
        <fullName evidence="9">LITAF domain-containing protein</fullName>
    </recommendedName>
</protein>
<evidence type="ECO:0000256" key="6">
    <source>
        <dbReference type="ARBA" id="ARBA00022833"/>
    </source>
</evidence>
<evidence type="ECO:0000313" key="11">
    <source>
        <dbReference type="Proteomes" id="UP000821853"/>
    </source>
</evidence>
<dbReference type="PANTHER" id="PTHR23292:SF6">
    <property type="entry name" value="FI16602P1-RELATED"/>
    <property type="match status" value="1"/>
</dbReference>
<sequence>MHMAMAMQGDPAKMGPPPGYADPPPTYQASVQGFQPMPPGYPPAAGGPPPPGFTASGAPPSGPPSAPPYYASWLPQGTAVPAATAVVVNVSEWGPYPVQVTCPNCGSQVLTSTSTRPGLLTWLLSGACFLFGCWPCCLIPCCIPECQDVEHHCPSCKNHLCTFRRL</sequence>
<name>A0A9J6GCU9_HAELO</name>
<dbReference type="InterPro" id="IPR037519">
    <property type="entry name" value="LITAF_fam"/>
</dbReference>
<dbReference type="GO" id="GO:0031902">
    <property type="term" value="C:late endosome membrane"/>
    <property type="evidence" value="ECO:0007669"/>
    <property type="project" value="UniProtKB-SubCell"/>
</dbReference>
<evidence type="ECO:0000259" key="9">
    <source>
        <dbReference type="PROSITE" id="PS51837"/>
    </source>
</evidence>
<dbReference type="OrthoDB" id="4713066at2759"/>
<evidence type="ECO:0000256" key="4">
    <source>
        <dbReference type="ARBA" id="ARBA00005975"/>
    </source>
</evidence>
<keyword evidence="5" id="KW-0479">Metal-binding</keyword>
<comment type="caution">
    <text evidence="10">The sequence shown here is derived from an EMBL/GenBank/DDBJ whole genome shotgun (WGS) entry which is preliminary data.</text>
</comment>
<dbReference type="InterPro" id="IPR006629">
    <property type="entry name" value="LITAF"/>
</dbReference>
<dbReference type="Proteomes" id="UP000821853">
    <property type="component" value="Chromosome 4"/>
</dbReference>
<feature type="region of interest" description="Disordered" evidence="8">
    <location>
        <begin position="1"/>
        <end position="64"/>
    </location>
</feature>
<feature type="compositionally biased region" description="Pro residues" evidence="8">
    <location>
        <begin position="14"/>
        <end position="26"/>
    </location>
</feature>
<keyword evidence="6" id="KW-0862">Zinc</keyword>
<evidence type="ECO:0000313" key="10">
    <source>
        <dbReference type="EMBL" id="KAH9372649.1"/>
    </source>
</evidence>
<dbReference type="Pfam" id="PF10601">
    <property type="entry name" value="zf-LITAF-like"/>
    <property type="match status" value="1"/>
</dbReference>
<accession>A0A9J6GCU9</accession>
<comment type="subcellular location">
    <subcellularLocation>
        <location evidence="2">Endosome membrane</location>
        <topology evidence="2">Peripheral membrane protein</topology>
    </subcellularLocation>
    <subcellularLocation>
        <location evidence="1">Late endosome membrane</location>
    </subcellularLocation>
    <subcellularLocation>
        <location evidence="3">Lysosome membrane</location>
        <topology evidence="3">Peripheral membrane protein</topology>
        <orientation evidence="3">Cytoplasmic side</orientation>
    </subcellularLocation>
</comment>
<dbReference type="GO" id="GO:0005765">
    <property type="term" value="C:lysosomal membrane"/>
    <property type="evidence" value="ECO:0007669"/>
    <property type="project" value="UniProtKB-SubCell"/>
</dbReference>
<dbReference type="OMA" id="VTFYDRP"/>
<evidence type="ECO:0000256" key="1">
    <source>
        <dbReference type="ARBA" id="ARBA00004414"/>
    </source>
</evidence>
<dbReference type="AlphaFoldDB" id="A0A9J6GCU9"/>
<feature type="domain" description="LITAF" evidence="9">
    <location>
        <begin position="82"/>
        <end position="165"/>
    </location>
</feature>
<evidence type="ECO:0000256" key="8">
    <source>
        <dbReference type="SAM" id="MobiDB-lite"/>
    </source>
</evidence>
<evidence type="ECO:0000256" key="3">
    <source>
        <dbReference type="ARBA" id="ARBA00004630"/>
    </source>
</evidence>